<keyword evidence="1" id="KW-1133">Transmembrane helix</keyword>
<feature type="transmembrane region" description="Helical" evidence="1">
    <location>
        <begin position="369"/>
        <end position="386"/>
    </location>
</feature>
<evidence type="ECO:0000256" key="1">
    <source>
        <dbReference type="SAM" id="Phobius"/>
    </source>
</evidence>
<keyword evidence="1" id="KW-0812">Transmembrane</keyword>
<organism evidence="2">
    <name type="scientific">Yersinia pseudotuberculosis serotype O:3 (strain YPIII)</name>
    <dbReference type="NCBI Taxonomy" id="502800"/>
    <lineage>
        <taxon>Bacteria</taxon>
        <taxon>Pseudomonadati</taxon>
        <taxon>Pseudomonadota</taxon>
        <taxon>Gammaproteobacteria</taxon>
        <taxon>Enterobacterales</taxon>
        <taxon>Yersiniaceae</taxon>
        <taxon>Yersinia</taxon>
    </lineage>
</organism>
<dbReference type="KEGG" id="ypy:YPK_3260"/>
<protein>
    <submittedName>
        <fullName evidence="2">Uncharacterized protein</fullName>
    </submittedName>
</protein>
<dbReference type="AlphaFoldDB" id="A0A0H3B7F4"/>
<accession>A0A0H3B7F4</accession>
<dbReference type="EMBL" id="CP000950">
    <property type="protein sequence ID" value="ACA69529.1"/>
    <property type="molecule type" value="Genomic_DNA"/>
</dbReference>
<sequence length="443" mass="49733">MTVSYVGRGESLSWVYGVDNVNIPNSDVVDSPFNDFTQFDNMDFSANYNSILSRENKSLITSFISECNDKVKRLSEDENYILTQKYISSLDEMCEEINKKLLYCHDSKVLKNVLDSTLQKQTEMSKYIVLLEGVPYRIEPRDIAADITNERINGAIELLNFVAKAYPKIAKESAKLQRSRPHANCSVETLNDYLEQLKKILSGKKLLSNRRQRSSSIHFKDAWGGGDKSGRINAQKNVEINKKMEGIYIGFTQRTIESQTENQSVVFKSSKHEMVENKLIYLASLANELSKLNDSISDENLKYSINKVVGEVLELKLKKIQKIQKMAKSSKCNFSFSNLKKDLAMLSSLAVTGIAAGVIPTFIATGIVAAIAPILAALGCAIYAFNPQLKETETSKLLDASIKDIGATLGSELKDEKLGRFEYLRHKYAAYKYRKAAKHTFDG</sequence>
<keyword evidence="1" id="KW-0472">Membrane</keyword>
<name>A0A0H3B7F4_YERPY</name>
<dbReference type="PATRIC" id="fig|502800.11.peg.3989"/>
<reference evidence="2" key="1">
    <citation type="submission" date="2008-02" db="EMBL/GenBank/DDBJ databases">
        <title>Complete sequence of Yersinia pseudotuberculosis YPIII.</title>
        <authorList>
            <consortium name="US DOE Joint Genome Institute"/>
            <person name="Challacombe J.F."/>
            <person name="Bruce D."/>
            <person name="Detter J.C."/>
            <person name="Green L."/>
            <person name="Land M."/>
            <person name="Munk C."/>
            <person name="Lindler L.E."/>
            <person name="Nikolich M.P."/>
            <person name="Brettin T."/>
        </authorList>
    </citation>
    <scope>NUCLEOTIDE SEQUENCE</scope>
    <source>
        <strain evidence="2">YPIII</strain>
    </source>
</reference>
<proteinExistence type="predicted"/>
<gene>
    <name evidence="2" type="ordered locus">YPK_3260</name>
</gene>
<evidence type="ECO:0000313" key="2">
    <source>
        <dbReference type="EMBL" id="ACA69529.1"/>
    </source>
</evidence>